<keyword evidence="6 8" id="KW-1133">Transmembrane helix</keyword>
<keyword evidence="4" id="KW-0133">Cell shape</keyword>
<dbReference type="PRINTS" id="PR01806">
    <property type="entry name" value="VIRFACTRMVIN"/>
</dbReference>
<evidence type="ECO:0000256" key="2">
    <source>
        <dbReference type="ARBA" id="ARBA00022475"/>
    </source>
</evidence>
<sequence>MVLSRFFRLESTGIHQAAFLLALSSIANTVFALFRDRLLAGSFGASRVLDIYYAAFRLPDMLFSLSLFFVASTAFIPLYLEYQGKSPESARRFFGSVITLFLGAIVVLLCIAFLALPVLIPRIVPGFSKEEQETTRLLSSIMLFSPLFLGLSSIVSGVVQSSKRFLSYALAPIAYNGGIILGVLVFLPVFGASGLALGVVMGAFFHLVVQIPTLIRLRVFPRARFTLDSESLQIIWYSFPRAAALSVNQLTLMVLTALASTLGAGSIAIFNLSQNLYALPLTVIGLSYSVAAFPTMAELAIKKDRLLFFQHLVSATRHVLFWTIPITGLFFVFRAHIVRLVLGTGAFAWVDTHLTIASLFLFSFAIMAQSLVTLFVRAFYALGKTREPILFNIISAVATIFLAFGVVSIIQKNVASEAFFAAVFRVRLENVSGAGVAFLGLPLAFSFGALLNALLLGMSLFSMNGKETARAVYRSGGKITLAATGMSLAAYATRQALGPYFPLDTVAQVVIHASLSLGVALLVGYYLLRWLEVREFFELRDAIHARFKKREVLQPEVERL</sequence>
<feature type="transmembrane region" description="Helical" evidence="8">
    <location>
        <begin position="276"/>
        <end position="299"/>
    </location>
</feature>
<evidence type="ECO:0000256" key="1">
    <source>
        <dbReference type="ARBA" id="ARBA00004651"/>
    </source>
</evidence>
<feature type="transmembrane region" description="Helical" evidence="8">
    <location>
        <begin position="479"/>
        <end position="497"/>
    </location>
</feature>
<dbReference type="GO" id="GO:0009252">
    <property type="term" value="P:peptidoglycan biosynthetic process"/>
    <property type="evidence" value="ECO:0007669"/>
    <property type="project" value="UniProtKB-KW"/>
</dbReference>
<evidence type="ECO:0000256" key="4">
    <source>
        <dbReference type="ARBA" id="ARBA00022960"/>
    </source>
</evidence>
<feature type="transmembrane region" description="Helical" evidence="8">
    <location>
        <begin position="431"/>
        <end position="458"/>
    </location>
</feature>
<feature type="transmembrane region" description="Helical" evidence="8">
    <location>
        <begin position="509"/>
        <end position="528"/>
    </location>
</feature>
<evidence type="ECO:0000256" key="6">
    <source>
        <dbReference type="ARBA" id="ARBA00022989"/>
    </source>
</evidence>
<dbReference type="GO" id="GO:0034204">
    <property type="term" value="P:lipid translocation"/>
    <property type="evidence" value="ECO:0007669"/>
    <property type="project" value="TreeGrafter"/>
</dbReference>
<dbReference type="Pfam" id="PF03023">
    <property type="entry name" value="MurJ"/>
    <property type="match status" value="1"/>
</dbReference>
<dbReference type="InterPro" id="IPR004268">
    <property type="entry name" value="MurJ"/>
</dbReference>
<keyword evidence="2" id="KW-1003">Cell membrane</keyword>
<name>A0A1G2H2A3_9BACT</name>
<comment type="caution">
    <text evidence="9">The sequence shown here is derived from an EMBL/GenBank/DDBJ whole genome shotgun (WGS) entry which is preliminary data.</text>
</comment>
<organism evidence="9 10">
    <name type="scientific">Candidatus Ryanbacteria bacterium RIFCSPLOWO2_12_FULL_47_9c</name>
    <dbReference type="NCBI Taxonomy" id="1802131"/>
    <lineage>
        <taxon>Bacteria</taxon>
        <taxon>Candidatus Ryaniibacteriota</taxon>
    </lineage>
</organism>
<evidence type="ECO:0008006" key="11">
    <source>
        <dbReference type="Google" id="ProtNLM"/>
    </source>
</evidence>
<feature type="transmembrane region" description="Helical" evidence="8">
    <location>
        <begin position="319"/>
        <end position="342"/>
    </location>
</feature>
<feature type="transmembrane region" description="Helical" evidence="8">
    <location>
        <begin position="166"/>
        <end position="189"/>
    </location>
</feature>
<gene>
    <name evidence="9" type="ORF">A3G60_03080</name>
</gene>
<feature type="transmembrane region" description="Helical" evidence="8">
    <location>
        <begin position="195"/>
        <end position="215"/>
    </location>
</feature>
<dbReference type="GO" id="GO:0015648">
    <property type="term" value="F:lipid-linked peptidoglycan transporter activity"/>
    <property type="evidence" value="ECO:0007669"/>
    <property type="project" value="TreeGrafter"/>
</dbReference>
<dbReference type="GO" id="GO:0005886">
    <property type="term" value="C:plasma membrane"/>
    <property type="evidence" value="ECO:0007669"/>
    <property type="project" value="UniProtKB-SubCell"/>
</dbReference>
<accession>A0A1G2H2A3</accession>
<dbReference type="PANTHER" id="PTHR47019">
    <property type="entry name" value="LIPID II FLIPPASE MURJ"/>
    <property type="match status" value="1"/>
</dbReference>
<feature type="transmembrane region" description="Helical" evidence="8">
    <location>
        <begin position="389"/>
        <end position="411"/>
    </location>
</feature>
<dbReference type="EMBL" id="MHOB01000047">
    <property type="protein sequence ID" value="OGZ56614.1"/>
    <property type="molecule type" value="Genomic_DNA"/>
</dbReference>
<comment type="subcellular location">
    <subcellularLocation>
        <location evidence="1">Cell membrane</location>
        <topology evidence="1">Multi-pass membrane protein</topology>
    </subcellularLocation>
</comment>
<evidence type="ECO:0000256" key="5">
    <source>
        <dbReference type="ARBA" id="ARBA00022984"/>
    </source>
</evidence>
<evidence type="ECO:0000313" key="10">
    <source>
        <dbReference type="Proteomes" id="UP000178996"/>
    </source>
</evidence>
<dbReference type="PANTHER" id="PTHR47019:SF1">
    <property type="entry name" value="LIPID II FLIPPASE MURJ"/>
    <property type="match status" value="1"/>
</dbReference>
<feature type="transmembrane region" description="Helical" evidence="8">
    <location>
        <begin position="354"/>
        <end position="377"/>
    </location>
</feature>
<evidence type="ECO:0000313" key="9">
    <source>
        <dbReference type="EMBL" id="OGZ56614.1"/>
    </source>
</evidence>
<feature type="transmembrane region" description="Helical" evidence="8">
    <location>
        <begin position="250"/>
        <end position="270"/>
    </location>
</feature>
<protein>
    <recommendedName>
        <fullName evidence="11">Lipid II flippase MurJ</fullName>
    </recommendedName>
</protein>
<feature type="transmembrane region" description="Helical" evidence="8">
    <location>
        <begin position="92"/>
        <end position="120"/>
    </location>
</feature>
<evidence type="ECO:0000256" key="7">
    <source>
        <dbReference type="ARBA" id="ARBA00023136"/>
    </source>
</evidence>
<dbReference type="InterPro" id="IPR051050">
    <property type="entry name" value="Lipid_II_flippase_MurJ/MviN"/>
</dbReference>
<evidence type="ECO:0000256" key="8">
    <source>
        <dbReference type="SAM" id="Phobius"/>
    </source>
</evidence>
<dbReference type="Proteomes" id="UP000178996">
    <property type="component" value="Unassembled WGS sequence"/>
</dbReference>
<reference evidence="9 10" key="1">
    <citation type="journal article" date="2016" name="Nat. Commun.">
        <title>Thousands of microbial genomes shed light on interconnected biogeochemical processes in an aquifer system.</title>
        <authorList>
            <person name="Anantharaman K."/>
            <person name="Brown C.T."/>
            <person name="Hug L.A."/>
            <person name="Sharon I."/>
            <person name="Castelle C.J."/>
            <person name="Probst A.J."/>
            <person name="Thomas B.C."/>
            <person name="Singh A."/>
            <person name="Wilkins M.J."/>
            <person name="Karaoz U."/>
            <person name="Brodie E.L."/>
            <person name="Williams K.H."/>
            <person name="Hubbard S.S."/>
            <person name="Banfield J.F."/>
        </authorList>
    </citation>
    <scope>NUCLEOTIDE SEQUENCE [LARGE SCALE GENOMIC DNA]</scope>
</reference>
<proteinExistence type="predicted"/>
<feature type="transmembrane region" description="Helical" evidence="8">
    <location>
        <begin position="12"/>
        <end position="31"/>
    </location>
</feature>
<keyword evidence="7 8" id="KW-0472">Membrane</keyword>
<keyword evidence="5" id="KW-0573">Peptidoglycan synthesis</keyword>
<feature type="transmembrane region" description="Helical" evidence="8">
    <location>
        <begin position="61"/>
        <end position="80"/>
    </location>
</feature>
<keyword evidence="3 8" id="KW-0812">Transmembrane</keyword>
<evidence type="ECO:0000256" key="3">
    <source>
        <dbReference type="ARBA" id="ARBA00022692"/>
    </source>
</evidence>
<feature type="transmembrane region" description="Helical" evidence="8">
    <location>
        <begin position="140"/>
        <end position="159"/>
    </location>
</feature>
<dbReference type="AlphaFoldDB" id="A0A1G2H2A3"/>
<dbReference type="GO" id="GO:0008360">
    <property type="term" value="P:regulation of cell shape"/>
    <property type="evidence" value="ECO:0007669"/>
    <property type="project" value="UniProtKB-KW"/>
</dbReference>